<dbReference type="Gene3D" id="1.10.10.10">
    <property type="entry name" value="Winged helix-like DNA-binding domain superfamily/Winged helix DNA-binding domain"/>
    <property type="match status" value="1"/>
</dbReference>
<dbReference type="InterPro" id="IPR036388">
    <property type="entry name" value="WH-like_DNA-bd_sf"/>
</dbReference>
<dbReference type="Pfam" id="PF03466">
    <property type="entry name" value="LysR_substrate"/>
    <property type="match status" value="1"/>
</dbReference>
<dbReference type="InterPro" id="IPR050389">
    <property type="entry name" value="LysR-type_TF"/>
</dbReference>
<accession>A0A0K1PL88</accession>
<keyword evidence="2" id="KW-0805">Transcription regulation</keyword>
<dbReference type="CDD" id="cd08417">
    <property type="entry name" value="PBP2_Nitroaromatics_like"/>
    <property type="match status" value="1"/>
</dbReference>
<dbReference type="PROSITE" id="PS50931">
    <property type="entry name" value="HTH_LYSR"/>
    <property type="match status" value="1"/>
</dbReference>
<dbReference type="AlphaFoldDB" id="A0A0K1PL88"/>
<dbReference type="PATRIC" id="fig|1391654.3.peg.846"/>
<dbReference type="InterPro" id="IPR037402">
    <property type="entry name" value="YidZ_PBP2"/>
</dbReference>
<evidence type="ECO:0000313" key="6">
    <source>
        <dbReference type="EMBL" id="AKU94171.1"/>
    </source>
</evidence>
<dbReference type="GO" id="GO:0003677">
    <property type="term" value="F:DNA binding"/>
    <property type="evidence" value="ECO:0007669"/>
    <property type="project" value="UniProtKB-KW"/>
</dbReference>
<evidence type="ECO:0000256" key="2">
    <source>
        <dbReference type="ARBA" id="ARBA00023015"/>
    </source>
</evidence>
<dbReference type="PANTHER" id="PTHR30118:SF15">
    <property type="entry name" value="TRANSCRIPTIONAL REGULATORY PROTEIN"/>
    <property type="match status" value="1"/>
</dbReference>
<dbReference type="InterPro" id="IPR000847">
    <property type="entry name" value="LysR_HTH_N"/>
</dbReference>
<dbReference type="GO" id="GO:0003700">
    <property type="term" value="F:DNA-binding transcription factor activity"/>
    <property type="evidence" value="ECO:0007669"/>
    <property type="project" value="InterPro"/>
</dbReference>
<comment type="similarity">
    <text evidence="1">Belongs to the LysR transcriptional regulatory family.</text>
</comment>
<dbReference type="RefSeq" id="WP_146645811.1">
    <property type="nucleotide sequence ID" value="NZ_CP012333.1"/>
</dbReference>
<dbReference type="KEGG" id="llu:AKJ09_00835"/>
<dbReference type="SUPFAM" id="SSF46785">
    <property type="entry name" value="Winged helix' DNA-binding domain"/>
    <property type="match status" value="1"/>
</dbReference>
<organism evidence="6 7">
    <name type="scientific">Labilithrix luteola</name>
    <dbReference type="NCBI Taxonomy" id="1391654"/>
    <lineage>
        <taxon>Bacteria</taxon>
        <taxon>Pseudomonadati</taxon>
        <taxon>Myxococcota</taxon>
        <taxon>Polyangia</taxon>
        <taxon>Polyangiales</taxon>
        <taxon>Labilitrichaceae</taxon>
        <taxon>Labilithrix</taxon>
    </lineage>
</organism>
<dbReference type="Gene3D" id="3.40.190.10">
    <property type="entry name" value="Periplasmic binding protein-like II"/>
    <property type="match status" value="2"/>
</dbReference>
<evidence type="ECO:0000313" key="7">
    <source>
        <dbReference type="Proteomes" id="UP000064967"/>
    </source>
</evidence>
<dbReference type="Pfam" id="PF00126">
    <property type="entry name" value="HTH_1"/>
    <property type="match status" value="1"/>
</dbReference>
<dbReference type="PANTHER" id="PTHR30118">
    <property type="entry name" value="HTH-TYPE TRANSCRIPTIONAL REGULATOR LEUO-RELATED"/>
    <property type="match status" value="1"/>
</dbReference>
<evidence type="ECO:0000256" key="4">
    <source>
        <dbReference type="ARBA" id="ARBA00023163"/>
    </source>
</evidence>
<proteinExistence type="inferred from homology"/>
<dbReference type="Proteomes" id="UP000064967">
    <property type="component" value="Chromosome"/>
</dbReference>
<reference evidence="6 7" key="1">
    <citation type="submission" date="2015-08" db="EMBL/GenBank/DDBJ databases">
        <authorList>
            <person name="Babu N.S."/>
            <person name="Beckwith C.J."/>
            <person name="Beseler K.G."/>
            <person name="Brison A."/>
            <person name="Carone J.V."/>
            <person name="Caskin T.P."/>
            <person name="Diamond M."/>
            <person name="Durham M.E."/>
            <person name="Foxe J.M."/>
            <person name="Go M."/>
            <person name="Henderson B.A."/>
            <person name="Jones I.B."/>
            <person name="McGettigan J.A."/>
            <person name="Micheletti S.J."/>
            <person name="Nasrallah M.E."/>
            <person name="Ortiz D."/>
            <person name="Piller C.R."/>
            <person name="Privatt S.R."/>
            <person name="Schneider S.L."/>
            <person name="Sharp S."/>
            <person name="Smith T.C."/>
            <person name="Stanton J.D."/>
            <person name="Ullery H.E."/>
            <person name="Wilson R.J."/>
            <person name="Serrano M.G."/>
            <person name="Buck G."/>
            <person name="Lee V."/>
            <person name="Wang Y."/>
            <person name="Carvalho R."/>
            <person name="Voegtly L."/>
            <person name="Shi R."/>
            <person name="Duckworth R."/>
            <person name="Johnson A."/>
            <person name="Loviza R."/>
            <person name="Walstead R."/>
            <person name="Shah Z."/>
            <person name="Kiflezghi M."/>
            <person name="Wade K."/>
            <person name="Ball S.L."/>
            <person name="Bradley K.W."/>
            <person name="Asai D.J."/>
            <person name="Bowman C.A."/>
            <person name="Russell D.A."/>
            <person name="Pope W.H."/>
            <person name="Jacobs-Sera D."/>
            <person name="Hendrix R.W."/>
            <person name="Hatfull G.F."/>
        </authorList>
    </citation>
    <scope>NUCLEOTIDE SEQUENCE [LARGE SCALE GENOMIC DNA]</scope>
    <source>
        <strain evidence="6 7">DSM 27648</strain>
    </source>
</reference>
<keyword evidence="4" id="KW-0804">Transcription</keyword>
<dbReference type="InterPro" id="IPR005119">
    <property type="entry name" value="LysR_subst-bd"/>
</dbReference>
<dbReference type="PRINTS" id="PR00039">
    <property type="entry name" value="HTHLYSR"/>
</dbReference>
<gene>
    <name evidence="6" type="ORF">AKJ09_00835</name>
</gene>
<dbReference type="EMBL" id="CP012333">
    <property type="protein sequence ID" value="AKU94171.1"/>
    <property type="molecule type" value="Genomic_DNA"/>
</dbReference>
<protein>
    <submittedName>
        <fullName evidence="6">Transcriptional regulator</fullName>
    </submittedName>
</protein>
<name>A0A0K1PL88_9BACT</name>
<feature type="domain" description="HTH lysR-type" evidence="5">
    <location>
        <begin position="9"/>
        <end position="66"/>
    </location>
</feature>
<evidence type="ECO:0000256" key="3">
    <source>
        <dbReference type="ARBA" id="ARBA00023125"/>
    </source>
</evidence>
<dbReference type="OrthoDB" id="109788at2"/>
<keyword evidence="3" id="KW-0238">DNA-binding</keyword>
<dbReference type="SUPFAM" id="SSF53850">
    <property type="entry name" value="Periplasmic binding protein-like II"/>
    <property type="match status" value="1"/>
</dbReference>
<keyword evidence="7" id="KW-1185">Reference proteome</keyword>
<evidence type="ECO:0000259" key="5">
    <source>
        <dbReference type="PROSITE" id="PS50931"/>
    </source>
</evidence>
<evidence type="ECO:0000256" key="1">
    <source>
        <dbReference type="ARBA" id="ARBA00009437"/>
    </source>
</evidence>
<dbReference type="InterPro" id="IPR036390">
    <property type="entry name" value="WH_DNA-bd_sf"/>
</dbReference>
<sequence length="308" mass="33926">MHDVHLEGLDLNLLVALRALLTERHVTRAAARIGLTQPAMSHALARLRQLLGDPLLVRTASGMQPTPRAEAMRIPLDRALEELERVIARPAPFDPKTAKRQFTLATSDYVELTLFPRLVARLRAEAPGVDVRVLHLVERATGPLSEGRLDLAFGLTEVLVGPAAANGIRAQRIFDEKFVCVVRNGHPVVKRKLTLEDFVRLPHALVSLSGDPTGVVDEALAKIGKTRRVAVTVPHFLVAPHVVQDTDLVLTLAERVARMFSPMLGLAQFAPPLPIPGFAMSMVWHERMHSDSAHAWLRKVVKEEAKAL</sequence>